<evidence type="ECO:0000256" key="7">
    <source>
        <dbReference type="PROSITE-ProRule" id="PRU00742"/>
    </source>
</evidence>
<evidence type="ECO:0000256" key="4">
    <source>
        <dbReference type="ARBA" id="ARBA00022553"/>
    </source>
</evidence>
<evidence type="ECO:0000256" key="6">
    <source>
        <dbReference type="ARBA" id="ARBA00023027"/>
    </source>
</evidence>
<name>A0A8S2HCP8_9BILA</name>
<dbReference type="InterPro" id="IPR016162">
    <property type="entry name" value="Ald_DH_N"/>
</dbReference>
<comment type="similarity">
    <text evidence="1">Belongs to the aldehyde dehydrogenase family.</text>
</comment>
<evidence type="ECO:0000313" key="9">
    <source>
        <dbReference type="EMBL" id="CAF0844484.1"/>
    </source>
</evidence>
<comment type="caution">
    <text evidence="10">The sequence shown here is derived from an EMBL/GenBank/DDBJ whole genome shotgun (WGS) entry which is preliminary data.</text>
</comment>
<dbReference type="InterPro" id="IPR044638">
    <property type="entry name" value="ALDH7A1-like"/>
</dbReference>
<keyword evidence="6" id="KW-0520">NAD</keyword>
<dbReference type="Pfam" id="PF00491">
    <property type="entry name" value="Arginase"/>
    <property type="match status" value="1"/>
</dbReference>
<dbReference type="InterPro" id="IPR023696">
    <property type="entry name" value="Ureohydrolase_dom_sf"/>
</dbReference>
<dbReference type="PROSITE" id="PS00012">
    <property type="entry name" value="PHOSPHOPANTETHEINE"/>
    <property type="match status" value="1"/>
</dbReference>
<keyword evidence="4" id="KW-0597">Phosphoprotein</keyword>
<dbReference type="CDD" id="cd09988">
    <property type="entry name" value="Formimidoylglutamase"/>
    <property type="match status" value="1"/>
</dbReference>
<dbReference type="CDD" id="cd07130">
    <property type="entry name" value="ALDH_F7_AASADH"/>
    <property type="match status" value="1"/>
</dbReference>
<accession>A0A8S2HCP8</accession>
<dbReference type="InterPro" id="IPR015590">
    <property type="entry name" value="Aldehyde_DH_dom"/>
</dbReference>
<dbReference type="SUPFAM" id="SSF52768">
    <property type="entry name" value="Arginase/deacetylase"/>
    <property type="match status" value="1"/>
</dbReference>
<dbReference type="Gene3D" id="1.10.1200.10">
    <property type="entry name" value="ACP-like"/>
    <property type="match status" value="1"/>
</dbReference>
<dbReference type="PANTHER" id="PTHR43521">
    <property type="entry name" value="ALPHA-AMINOADIPIC SEMIALDEHYDE DEHYDROGENASE"/>
    <property type="match status" value="1"/>
</dbReference>
<evidence type="ECO:0000256" key="5">
    <source>
        <dbReference type="ARBA" id="ARBA00023002"/>
    </source>
</evidence>
<dbReference type="PROSITE" id="PS51409">
    <property type="entry name" value="ARGINASE_2"/>
    <property type="match status" value="1"/>
</dbReference>
<dbReference type="Pfam" id="PF00550">
    <property type="entry name" value="PP-binding"/>
    <property type="match status" value="1"/>
</dbReference>
<dbReference type="GO" id="GO:0004029">
    <property type="term" value="F:aldehyde dehydrogenase (NAD+) activity"/>
    <property type="evidence" value="ECO:0007669"/>
    <property type="project" value="InterPro"/>
</dbReference>
<dbReference type="Proteomes" id="UP000677228">
    <property type="component" value="Unassembled WGS sequence"/>
</dbReference>
<dbReference type="InterPro" id="IPR016163">
    <property type="entry name" value="Ald_DH_C"/>
</dbReference>
<dbReference type="InterPro" id="IPR036736">
    <property type="entry name" value="ACP-like_sf"/>
</dbReference>
<evidence type="ECO:0000256" key="3">
    <source>
        <dbReference type="ARBA" id="ARBA00022450"/>
    </source>
</evidence>
<dbReference type="PANTHER" id="PTHR43521:SF1">
    <property type="entry name" value="ALPHA-AMINOADIPIC SEMIALDEHYDE DEHYDROGENASE"/>
    <property type="match status" value="1"/>
</dbReference>
<dbReference type="Gene3D" id="3.40.605.10">
    <property type="entry name" value="Aldehyde Dehydrogenase, Chain A, domain 1"/>
    <property type="match status" value="1"/>
</dbReference>
<dbReference type="InterPro" id="IPR009081">
    <property type="entry name" value="PP-bd_ACP"/>
</dbReference>
<dbReference type="Gene3D" id="3.40.800.10">
    <property type="entry name" value="Ureohydrolase domain"/>
    <property type="match status" value="1"/>
</dbReference>
<dbReference type="InterPro" id="IPR016161">
    <property type="entry name" value="Ald_DH/histidinol_DH"/>
</dbReference>
<dbReference type="PROSITE" id="PS50075">
    <property type="entry name" value="CARRIER"/>
    <property type="match status" value="1"/>
</dbReference>
<comment type="subunit">
    <text evidence="2">Homotetramer.</text>
</comment>
<dbReference type="AlphaFoldDB" id="A0A8S2HCP8"/>
<keyword evidence="5" id="KW-0560">Oxidoreductase</keyword>
<reference evidence="10" key="1">
    <citation type="submission" date="2021-02" db="EMBL/GenBank/DDBJ databases">
        <authorList>
            <person name="Nowell W R."/>
        </authorList>
    </citation>
    <scope>NUCLEOTIDE SEQUENCE</scope>
</reference>
<comment type="similarity">
    <text evidence="7">Belongs to the arginase family.</text>
</comment>
<evidence type="ECO:0000256" key="1">
    <source>
        <dbReference type="ARBA" id="ARBA00009986"/>
    </source>
</evidence>
<gene>
    <name evidence="9" type="ORF">OVA965_LOCUS6817</name>
    <name evidence="10" type="ORF">TMI583_LOCUS6813</name>
</gene>
<dbReference type="Pfam" id="PF00171">
    <property type="entry name" value="Aldedh"/>
    <property type="match status" value="1"/>
</dbReference>
<proteinExistence type="inferred from homology"/>
<organism evidence="10 11">
    <name type="scientific">Didymodactylos carnosus</name>
    <dbReference type="NCBI Taxonomy" id="1234261"/>
    <lineage>
        <taxon>Eukaryota</taxon>
        <taxon>Metazoa</taxon>
        <taxon>Spiralia</taxon>
        <taxon>Gnathifera</taxon>
        <taxon>Rotifera</taxon>
        <taxon>Eurotatoria</taxon>
        <taxon>Bdelloidea</taxon>
        <taxon>Philodinida</taxon>
        <taxon>Philodinidae</taxon>
        <taxon>Didymodactylos</taxon>
    </lineage>
</organism>
<dbReference type="Gene3D" id="3.40.309.10">
    <property type="entry name" value="Aldehyde Dehydrogenase, Chain A, domain 2"/>
    <property type="match status" value="1"/>
</dbReference>
<evidence type="ECO:0000313" key="10">
    <source>
        <dbReference type="EMBL" id="CAF3629594.1"/>
    </source>
</evidence>
<dbReference type="EMBL" id="CAJOBA010002098">
    <property type="protein sequence ID" value="CAF3629594.1"/>
    <property type="molecule type" value="Genomic_DNA"/>
</dbReference>
<dbReference type="SUPFAM" id="SSF47336">
    <property type="entry name" value="ACP-like"/>
    <property type="match status" value="1"/>
</dbReference>
<keyword evidence="3" id="KW-0596">Phosphopantetheine</keyword>
<dbReference type="InterPro" id="IPR006035">
    <property type="entry name" value="Ureohydrolase"/>
</dbReference>
<dbReference type="Proteomes" id="UP000682733">
    <property type="component" value="Unassembled WGS sequence"/>
</dbReference>
<evidence type="ECO:0000259" key="8">
    <source>
        <dbReference type="PROSITE" id="PS50075"/>
    </source>
</evidence>
<sequence length="1054" mass="117165">MISDDLRLGDILTSGTDGDVVLVGFPFDDGVARNDGRVGAKDGPTSFRKFIKRTGPVINPEMDDLDIRQHLKITDYGDVKAETLESAHDMLEGVVTDLISRHKIPFIIGGGNDQSYPNVCGLLNNNTRDSLCVINIDAHLDVRPLKSRYLLSKEIQERVGTESEFVVHSGTPFRQLLEDKRFSSQNSKFIEFACQGSQCSKPHADYVKSKNGQLYWFSSIRHDPVAVFQHLLQENKSYKIFVSFDIDSIISSSCPGVSAPATYGLSSEQACAICFEAGKCSQVQLMDMSEYNPVVEEYRTGKLAAQLFYHFLLGIMSLLLKSSFSSQLCSHLFRPKRASQFIRTLFSSSSSSSYSTNFSVNNGTMSSKSLLLKKLPSTSLFQQPCRFAHVHYTYSMILERVMLVLRLYDKINPEKLHLDSSFQKDFGLDSLDQVEIICAMEDEFQWEIPDSDGELFLTPRHIIVYLCDKFDVYEHVVPESSSETQHSNNFSLLMVLFLRRLPSSVFKLNLIRMASSTATKTPTTTFTSVDPPSSSSYLINQSSYKFLHELGLQEENLGVYNGEWIGSGEVMTSIDPSTNKPIARVKQGSLEDYEKVIVNSKQAYDHWCEVPPPKRGEIVRQIGDELRKNLQNLGKLISLEMGKILPEGVGEVQEFIDICDYAVGLSRMFDGKVLPSERAGHILMEHWNPLGIVGVISAFNFPCAVFGWNASIALVCGNVVLWKGAPTTPLTSIATTKIIQKVLERNNLSGGLSSMITGGAQIGQALCEDKRIPLVSFTGSCQVGKKVQETVTSRFGKCLLELGGNNCIVVMDDADMNIAVPAIFFAAVGTAGQRCTTARRLIVHEKLYDEMLERLGKAYQQIESRVGEPLLKENVLYGPLHTKKSVQMYVDVLQDVKKQGGHIYYGGKVLKGDGNFVEPTIVTNLSHDADLVHRETFAPILYVMKCKSFEEAVKWNNEVDQGLSSSLFTTNPQNLFKWIGPKGSDCGIVNVNIPTSGAEIGGAFGGEKHTGGGRESGSDSWKQYMRRSTWYEKENEENNVTLSELVAKGEKDFC</sequence>
<dbReference type="GO" id="GO:0046872">
    <property type="term" value="F:metal ion binding"/>
    <property type="evidence" value="ECO:0007669"/>
    <property type="project" value="InterPro"/>
</dbReference>
<protein>
    <recommendedName>
        <fullName evidence="8">Carrier domain-containing protein</fullName>
    </recommendedName>
</protein>
<evidence type="ECO:0000313" key="11">
    <source>
        <dbReference type="Proteomes" id="UP000682733"/>
    </source>
</evidence>
<dbReference type="SUPFAM" id="SSF53720">
    <property type="entry name" value="ALDH-like"/>
    <property type="match status" value="1"/>
</dbReference>
<dbReference type="EMBL" id="CAJNOK010002098">
    <property type="protein sequence ID" value="CAF0844484.1"/>
    <property type="molecule type" value="Genomic_DNA"/>
</dbReference>
<evidence type="ECO:0000256" key="2">
    <source>
        <dbReference type="ARBA" id="ARBA00011881"/>
    </source>
</evidence>
<dbReference type="FunFam" id="3.40.309.10:FF:000018">
    <property type="entry name" value="Alpha-aminoadipic semialdehyde dehydrogenase"/>
    <property type="match status" value="1"/>
</dbReference>
<dbReference type="InterPro" id="IPR006162">
    <property type="entry name" value="Ppantetheine_attach_site"/>
</dbReference>
<feature type="domain" description="Carrier" evidence="8">
    <location>
        <begin position="395"/>
        <end position="470"/>
    </location>
</feature>